<dbReference type="PaxDb" id="4113-PGSC0003DMT400091684"/>
<name>M1DN65_SOLTU</name>
<accession>M1DN65</accession>
<reference evidence="1" key="2">
    <citation type="submission" date="2015-06" db="UniProtKB">
        <authorList>
            <consortium name="EnsemblPlants"/>
        </authorList>
    </citation>
    <scope>IDENTIFICATION</scope>
    <source>
        <strain evidence="1">DM1-3 516 R44</strain>
    </source>
</reference>
<evidence type="ECO:0000313" key="2">
    <source>
        <dbReference type="Proteomes" id="UP000011115"/>
    </source>
</evidence>
<proteinExistence type="predicted"/>
<organism evidence="1 2">
    <name type="scientific">Solanum tuberosum</name>
    <name type="common">Potato</name>
    <dbReference type="NCBI Taxonomy" id="4113"/>
    <lineage>
        <taxon>Eukaryota</taxon>
        <taxon>Viridiplantae</taxon>
        <taxon>Streptophyta</taxon>
        <taxon>Embryophyta</taxon>
        <taxon>Tracheophyta</taxon>
        <taxon>Spermatophyta</taxon>
        <taxon>Magnoliopsida</taxon>
        <taxon>eudicotyledons</taxon>
        <taxon>Gunneridae</taxon>
        <taxon>Pentapetalae</taxon>
        <taxon>asterids</taxon>
        <taxon>lamiids</taxon>
        <taxon>Solanales</taxon>
        <taxon>Solanaceae</taxon>
        <taxon>Solanoideae</taxon>
        <taxon>Solaneae</taxon>
        <taxon>Solanum</taxon>
    </lineage>
</organism>
<dbReference type="InParanoid" id="M1DN65"/>
<sequence length="141" mass="16272">MGLPIQVSSLTFMERCHRPTESKVHYLSLMEGCHKPADPRFYENGHNFFVRTPNEVKRSALGEYQVGDKKEQSARCRTVPRCIAITPKVTELEDAEGQSKKAMELTIGRIAKWIGDPDLLRRMVLRITFFGDYKYMSEFLV</sequence>
<protein>
    <submittedName>
        <fullName evidence="1">Uncharacterized protein</fullName>
    </submittedName>
</protein>
<keyword evidence="2" id="KW-1185">Reference proteome</keyword>
<evidence type="ECO:0000313" key="1">
    <source>
        <dbReference type="EnsemblPlants" id="PGSC0003DMT400091684"/>
    </source>
</evidence>
<dbReference type="HOGENOM" id="CLU_1828707_0_0_1"/>
<dbReference type="AlphaFoldDB" id="M1DN65"/>
<dbReference type="EnsemblPlants" id="PGSC0003DMT400091684">
    <property type="protein sequence ID" value="PGSC0003DMT400091684"/>
    <property type="gene ID" value="PGSC0003DMG400041255"/>
</dbReference>
<reference evidence="2" key="1">
    <citation type="journal article" date="2011" name="Nature">
        <title>Genome sequence and analysis of the tuber crop potato.</title>
        <authorList>
            <consortium name="The Potato Genome Sequencing Consortium"/>
        </authorList>
    </citation>
    <scope>NUCLEOTIDE SEQUENCE [LARGE SCALE GENOMIC DNA]</scope>
    <source>
        <strain evidence="2">cv. DM1-3 516 R44</strain>
    </source>
</reference>
<dbReference type="Proteomes" id="UP000011115">
    <property type="component" value="Unassembled WGS sequence"/>
</dbReference>
<dbReference type="Gramene" id="PGSC0003DMT400091684">
    <property type="protein sequence ID" value="PGSC0003DMT400091684"/>
    <property type="gene ID" value="PGSC0003DMG400041255"/>
</dbReference>